<keyword evidence="3" id="KW-1185">Reference proteome</keyword>
<dbReference type="Gramene" id="OIW14057">
    <property type="protein sequence ID" value="OIW14057"/>
    <property type="gene ID" value="TanjilG_11402"/>
</dbReference>
<evidence type="ECO:0000256" key="1">
    <source>
        <dbReference type="SAM" id="MobiDB-lite"/>
    </source>
</evidence>
<name>A0A1J7IGK0_LUPAN</name>
<feature type="region of interest" description="Disordered" evidence="1">
    <location>
        <begin position="35"/>
        <end position="84"/>
    </location>
</feature>
<dbReference type="AlphaFoldDB" id="A0A1J7IGK0"/>
<dbReference type="EMBL" id="CM007364">
    <property type="protein sequence ID" value="OIW14057.1"/>
    <property type="molecule type" value="Genomic_DNA"/>
</dbReference>
<evidence type="ECO:0000313" key="2">
    <source>
        <dbReference type="EMBL" id="OIW14057.1"/>
    </source>
</evidence>
<evidence type="ECO:0000313" key="3">
    <source>
        <dbReference type="Proteomes" id="UP000188354"/>
    </source>
</evidence>
<proteinExistence type="predicted"/>
<sequence>MARRNRKLAYIVNDAKRNATYKPKRAIQVLDISSSRTKQKDVRSTKFFEAKNRESSRPTAEKEDSESKGDDVPSHVQIPKYWVY</sequence>
<protein>
    <submittedName>
        <fullName evidence="2">Uncharacterized protein</fullName>
    </submittedName>
</protein>
<accession>A0A1J7IGK0</accession>
<organism evidence="2 3">
    <name type="scientific">Lupinus angustifolius</name>
    <name type="common">Narrow-leaved blue lupine</name>
    <dbReference type="NCBI Taxonomy" id="3871"/>
    <lineage>
        <taxon>Eukaryota</taxon>
        <taxon>Viridiplantae</taxon>
        <taxon>Streptophyta</taxon>
        <taxon>Embryophyta</taxon>
        <taxon>Tracheophyta</taxon>
        <taxon>Spermatophyta</taxon>
        <taxon>Magnoliopsida</taxon>
        <taxon>eudicotyledons</taxon>
        <taxon>Gunneridae</taxon>
        <taxon>Pentapetalae</taxon>
        <taxon>rosids</taxon>
        <taxon>fabids</taxon>
        <taxon>Fabales</taxon>
        <taxon>Fabaceae</taxon>
        <taxon>Papilionoideae</taxon>
        <taxon>50 kb inversion clade</taxon>
        <taxon>genistoids sensu lato</taxon>
        <taxon>core genistoids</taxon>
        <taxon>Genisteae</taxon>
        <taxon>Lupinus</taxon>
    </lineage>
</organism>
<reference evidence="2 3" key="1">
    <citation type="journal article" date="2017" name="Plant Biotechnol. J.">
        <title>A comprehensive draft genome sequence for lupin (Lupinus angustifolius), an emerging health food: insights into plant-microbe interactions and legume evolution.</title>
        <authorList>
            <person name="Hane J.K."/>
            <person name="Ming Y."/>
            <person name="Kamphuis L.G."/>
            <person name="Nelson M.N."/>
            <person name="Garg G."/>
            <person name="Atkins C.A."/>
            <person name="Bayer P.E."/>
            <person name="Bravo A."/>
            <person name="Bringans S."/>
            <person name="Cannon S."/>
            <person name="Edwards D."/>
            <person name="Foley R."/>
            <person name="Gao L.L."/>
            <person name="Harrison M.J."/>
            <person name="Huang W."/>
            <person name="Hurgobin B."/>
            <person name="Li S."/>
            <person name="Liu C.W."/>
            <person name="McGrath A."/>
            <person name="Morahan G."/>
            <person name="Murray J."/>
            <person name="Weller J."/>
            <person name="Jian J."/>
            <person name="Singh K.B."/>
        </authorList>
    </citation>
    <scope>NUCLEOTIDE SEQUENCE [LARGE SCALE GENOMIC DNA]</scope>
    <source>
        <strain evidence="3">cv. Tanjil</strain>
        <tissue evidence="2">Whole plant</tissue>
    </source>
</reference>
<gene>
    <name evidence="2" type="ORF">TanjilG_11402</name>
</gene>
<dbReference type="Proteomes" id="UP000188354">
    <property type="component" value="Chromosome LG04"/>
</dbReference>
<feature type="compositionally biased region" description="Basic and acidic residues" evidence="1">
    <location>
        <begin position="38"/>
        <end position="73"/>
    </location>
</feature>